<protein>
    <submittedName>
        <fullName evidence="1">Uncharacterized protein</fullName>
    </submittedName>
</protein>
<dbReference type="AlphaFoldDB" id="A0A371CSF9"/>
<organism evidence="1 2">
    <name type="scientific">Lentinus brumalis</name>
    <dbReference type="NCBI Taxonomy" id="2498619"/>
    <lineage>
        <taxon>Eukaryota</taxon>
        <taxon>Fungi</taxon>
        <taxon>Dikarya</taxon>
        <taxon>Basidiomycota</taxon>
        <taxon>Agaricomycotina</taxon>
        <taxon>Agaricomycetes</taxon>
        <taxon>Polyporales</taxon>
        <taxon>Polyporaceae</taxon>
        <taxon>Lentinus</taxon>
    </lineage>
</organism>
<reference evidence="1 2" key="1">
    <citation type="journal article" date="2018" name="Biotechnol. Biofuels">
        <title>Integrative visual omics of the white-rot fungus Polyporus brumalis exposes the biotechnological potential of its oxidative enzymes for delignifying raw plant biomass.</title>
        <authorList>
            <person name="Miyauchi S."/>
            <person name="Rancon A."/>
            <person name="Drula E."/>
            <person name="Hage H."/>
            <person name="Chaduli D."/>
            <person name="Favel A."/>
            <person name="Grisel S."/>
            <person name="Henrissat B."/>
            <person name="Herpoel-Gimbert I."/>
            <person name="Ruiz-Duenas F.J."/>
            <person name="Chevret D."/>
            <person name="Hainaut M."/>
            <person name="Lin J."/>
            <person name="Wang M."/>
            <person name="Pangilinan J."/>
            <person name="Lipzen A."/>
            <person name="Lesage-Meessen L."/>
            <person name="Navarro D."/>
            <person name="Riley R."/>
            <person name="Grigoriev I.V."/>
            <person name="Zhou S."/>
            <person name="Raouche S."/>
            <person name="Rosso M.N."/>
        </authorList>
    </citation>
    <scope>NUCLEOTIDE SEQUENCE [LARGE SCALE GENOMIC DNA]</scope>
    <source>
        <strain evidence="1 2">BRFM 1820</strain>
    </source>
</reference>
<accession>A0A371CSF9</accession>
<keyword evidence="2" id="KW-1185">Reference proteome</keyword>
<evidence type="ECO:0000313" key="1">
    <source>
        <dbReference type="EMBL" id="RDX43235.1"/>
    </source>
</evidence>
<dbReference type="Proteomes" id="UP000256964">
    <property type="component" value="Unassembled WGS sequence"/>
</dbReference>
<gene>
    <name evidence="1" type="ORF">OH76DRAFT_1233722</name>
</gene>
<name>A0A371CSF9_9APHY</name>
<dbReference type="EMBL" id="KZ857468">
    <property type="protein sequence ID" value="RDX43235.1"/>
    <property type="molecule type" value="Genomic_DNA"/>
</dbReference>
<sequence length="173" mass="19826">MHRSHRFLRRHESVLANCSSRRRQGPRHDDMILLKVCIFGDKPGNMTTLNTTNLAYSLTRGMSVSLHPEPSSSSRWRVRNPILYPRGCPRRMNNDFRHFHLRPAQRDDLLRLHDPCHLCRRLSLGNASPSSCDTSGTICLDPRLLVEDKHVECADSFRVSDAPVIQGVLLVDY</sequence>
<proteinExistence type="predicted"/>
<evidence type="ECO:0000313" key="2">
    <source>
        <dbReference type="Proteomes" id="UP000256964"/>
    </source>
</evidence>